<accession>H3ZMZ2</accession>
<keyword evidence="3" id="KW-1185">Reference proteome</keyword>
<dbReference type="InterPro" id="IPR058434">
    <property type="entry name" value="DUF8121"/>
</dbReference>
<dbReference type="OrthoDB" id="95135at2157"/>
<sequence length="183" mass="20732">MKRILKLLALLILLFAICTLGVKAFSVENLRGEKIAETDEVHSNFYNSKGKRVATFSLMEQGYYAEDVFSFRIHVWHREGGKTKSLRLVITPNVSAEVYLKTPDGYPWNPIKLQRSKEDLNSVVLEIPDLGFQGVGSTRLDFVVIPLKRADAISITVKAEFELSEGIKRYKGETVLNTQLKKK</sequence>
<feature type="domain" description="DUF8121" evidence="1">
    <location>
        <begin position="38"/>
        <end position="165"/>
    </location>
</feature>
<evidence type="ECO:0000313" key="3">
    <source>
        <dbReference type="Proteomes" id="UP000015502"/>
    </source>
</evidence>
<dbReference type="AlphaFoldDB" id="H3ZMZ2"/>
<dbReference type="HOGENOM" id="CLU_126382_0_0_2"/>
<reference evidence="2 3" key="1">
    <citation type="journal article" date="2012" name="J. Bacteriol.">
        <title>Genome sequence of the model hyperthermophilic archaeon Thermococcus litoralis NS-C.</title>
        <authorList>
            <person name="Gardner A.F."/>
            <person name="Kumar S."/>
            <person name="Perler F.B."/>
        </authorList>
    </citation>
    <scope>NUCLEOTIDE SEQUENCE [LARGE SCALE GENOMIC DNA]</scope>
    <source>
        <strain evidence="3">ATCC 51850 / DSM 5473 / JCM 8560 / NS-C</strain>
    </source>
</reference>
<protein>
    <recommendedName>
        <fullName evidence="1">DUF8121 domain-containing protein</fullName>
    </recommendedName>
</protein>
<dbReference type="PaxDb" id="523849-OCC_05981"/>
<dbReference type="GeneID" id="16548854"/>
<dbReference type="KEGG" id="tlt:OCC_05981"/>
<evidence type="ECO:0000259" key="1">
    <source>
        <dbReference type="Pfam" id="PF26441"/>
    </source>
</evidence>
<gene>
    <name evidence="2" type="ORF">OCC_05981</name>
</gene>
<dbReference type="Proteomes" id="UP000015502">
    <property type="component" value="Chromosome"/>
</dbReference>
<proteinExistence type="predicted"/>
<organism evidence="2 3">
    <name type="scientific">Thermococcus litoralis (strain ATCC 51850 / DSM 5473 / JCM 8560 / NS-C)</name>
    <dbReference type="NCBI Taxonomy" id="523849"/>
    <lineage>
        <taxon>Archaea</taxon>
        <taxon>Methanobacteriati</taxon>
        <taxon>Methanobacteriota</taxon>
        <taxon>Thermococci</taxon>
        <taxon>Thermococcales</taxon>
        <taxon>Thermococcaceae</taxon>
        <taxon>Thermococcus</taxon>
    </lineage>
</organism>
<dbReference type="Pfam" id="PF26441">
    <property type="entry name" value="DUF8121"/>
    <property type="match status" value="1"/>
</dbReference>
<evidence type="ECO:0000313" key="2">
    <source>
        <dbReference type="EMBL" id="EHR78682.1"/>
    </source>
</evidence>
<name>H3ZMZ2_THELN</name>
<dbReference type="EMBL" id="CP006670">
    <property type="protein sequence ID" value="EHR78682.1"/>
    <property type="molecule type" value="Genomic_DNA"/>
</dbReference>
<dbReference type="RefSeq" id="WP_004068061.1">
    <property type="nucleotide sequence ID" value="NC_022084.1"/>
</dbReference>